<name>A0AAW3JWC5_9FIRM</name>
<feature type="binding site" evidence="16">
    <location>
        <position position="138"/>
    </location>
    <ligand>
        <name>NAD(+)</name>
        <dbReference type="ChEBI" id="CHEBI:57540"/>
    </ligand>
</feature>
<dbReference type="Gene3D" id="3.40.50.720">
    <property type="entry name" value="NAD(P)-binding Rossmann-like Domain"/>
    <property type="match status" value="1"/>
</dbReference>
<feature type="binding site" evidence="13">
    <location>
        <position position="106"/>
    </location>
    <ligand>
        <name>NADPH</name>
        <dbReference type="ChEBI" id="CHEBI:57783"/>
    </ligand>
</feature>
<dbReference type="GO" id="GO:0046167">
    <property type="term" value="P:glycerol-3-phosphate biosynthetic process"/>
    <property type="evidence" value="ECO:0007669"/>
    <property type="project" value="UniProtKB-UniRule"/>
</dbReference>
<feature type="binding site" evidence="13">
    <location>
        <position position="277"/>
    </location>
    <ligand>
        <name>NADPH</name>
        <dbReference type="ChEBI" id="CHEBI:57783"/>
    </ligand>
</feature>
<dbReference type="SUPFAM" id="SSF48179">
    <property type="entry name" value="6-phosphogluconate dehydrogenase C-terminal domain-like"/>
    <property type="match status" value="1"/>
</dbReference>
<keyword evidence="7 13" id="KW-0594">Phospholipid biosynthesis</keyword>
<evidence type="ECO:0000256" key="8">
    <source>
        <dbReference type="ARBA" id="ARBA00023264"/>
    </source>
</evidence>
<dbReference type="InterPro" id="IPR013328">
    <property type="entry name" value="6PGD_dom2"/>
</dbReference>
<feature type="binding site" evidence="13">
    <location>
        <position position="279"/>
    </location>
    <ligand>
        <name>NADPH</name>
        <dbReference type="ChEBI" id="CHEBI:57783"/>
    </ligand>
</feature>
<keyword evidence="4 13" id="KW-0560">Oxidoreductase</keyword>
<organism evidence="20 21">
    <name type="scientific">Butyribacter intestini</name>
    <dbReference type="NCBI Taxonomy" id="1703332"/>
    <lineage>
        <taxon>Bacteria</taxon>
        <taxon>Bacillati</taxon>
        <taxon>Bacillota</taxon>
        <taxon>Clostridia</taxon>
        <taxon>Lachnospirales</taxon>
        <taxon>Lachnospiraceae</taxon>
        <taxon>Butyribacter</taxon>
    </lineage>
</organism>
<dbReference type="NCBIfam" id="NF000940">
    <property type="entry name" value="PRK00094.1-2"/>
    <property type="match status" value="1"/>
</dbReference>
<dbReference type="GO" id="GO:0051287">
    <property type="term" value="F:NAD binding"/>
    <property type="evidence" value="ECO:0007669"/>
    <property type="project" value="InterPro"/>
</dbReference>
<keyword evidence="21" id="KW-1185">Reference proteome</keyword>
<evidence type="ECO:0000259" key="19">
    <source>
        <dbReference type="Pfam" id="PF07479"/>
    </source>
</evidence>
<comment type="function">
    <text evidence="13">Catalyzes the reduction of the glycolytic intermediate dihydroxyacetone phosphate (DHAP) to sn-glycerol 3-phosphate (G3P), the key precursor for phospholipid synthesis.</text>
</comment>
<dbReference type="InterPro" id="IPR011128">
    <property type="entry name" value="G3P_DH_NAD-dep_N"/>
</dbReference>
<keyword evidence="13" id="KW-0547">Nucleotide-binding</keyword>
<dbReference type="PROSITE" id="PS00957">
    <property type="entry name" value="NAD_G3PDH"/>
    <property type="match status" value="1"/>
</dbReference>
<gene>
    <name evidence="13 20" type="primary">gpsA</name>
    <name evidence="20" type="ORF">APZ18_06605</name>
</gene>
<evidence type="ECO:0000256" key="2">
    <source>
        <dbReference type="ARBA" id="ARBA00022516"/>
    </source>
</evidence>
<evidence type="ECO:0000256" key="6">
    <source>
        <dbReference type="ARBA" id="ARBA00023098"/>
    </source>
</evidence>
<comment type="similarity">
    <text evidence="1 13 17">Belongs to the NAD-dependent glycerol-3-phosphate dehydrogenase family.</text>
</comment>
<reference evidence="20 21" key="1">
    <citation type="submission" date="2015-10" db="EMBL/GenBank/DDBJ databases">
        <title>Butyribacter intestini gen. nov., sp. nov., a butyric acid-producing bacterium of the family Lachnospiraceae isolated from the human faeces.</title>
        <authorList>
            <person name="Zou Y."/>
            <person name="Xue W."/>
            <person name="Luo G."/>
            <person name="Lv M."/>
        </authorList>
    </citation>
    <scope>NUCLEOTIDE SEQUENCE [LARGE SCALE GENOMIC DNA]</scope>
    <source>
        <strain evidence="20 21">TF01-11</strain>
    </source>
</reference>
<feature type="domain" description="Glycerol-3-phosphate dehydrogenase NAD-dependent C-terminal" evidence="19">
    <location>
        <begin position="178"/>
        <end position="318"/>
    </location>
</feature>
<dbReference type="InterPro" id="IPR006168">
    <property type="entry name" value="G3P_DH_NAD-dep"/>
</dbReference>
<dbReference type="InterPro" id="IPR036291">
    <property type="entry name" value="NAD(P)-bd_dom_sf"/>
</dbReference>
<dbReference type="NCBIfam" id="NF000942">
    <property type="entry name" value="PRK00094.1-4"/>
    <property type="match status" value="1"/>
</dbReference>
<protein>
    <recommendedName>
        <fullName evidence="11 13">Glycerol-3-phosphate dehydrogenase [NAD(P)+]</fullName>
        <ecNumber evidence="10 13">1.1.1.94</ecNumber>
    </recommendedName>
    <alternativeName>
        <fullName evidence="13">NAD(P)(+)-dependent glycerol-3-phosphate dehydrogenase</fullName>
    </alternativeName>
    <alternativeName>
        <fullName evidence="12 13">NAD(P)H-dependent dihydroxyacetone-phosphate reductase</fullName>
    </alternativeName>
</protein>
<dbReference type="GO" id="GO:0006650">
    <property type="term" value="P:glycerophospholipid metabolic process"/>
    <property type="evidence" value="ECO:0007669"/>
    <property type="project" value="UniProtKB-UniRule"/>
</dbReference>
<comment type="caution">
    <text evidence="13">Lacks conserved residue(s) required for the propagation of feature annotation.</text>
</comment>
<feature type="binding site" evidence="13">
    <location>
        <position position="254"/>
    </location>
    <ligand>
        <name>sn-glycerol 3-phosphate</name>
        <dbReference type="ChEBI" id="CHEBI:57597"/>
    </ligand>
</feature>
<evidence type="ECO:0000256" key="16">
    <source>
        <dbReference type="PIRSR" id="PIRSR000114-3"/>
    </source>
</evidence>
<evidence type="ECO:0000256" key="13">
    <source>
        <dbReference type="HAMAP-Rule" id="MF_00394"/>
    </source>
</evidence>
<comment type="subcellular location">
    <subcellularLocation>
        <location evidence="13">Cytoplasm</location>
    </subcellularLocation>
</comment>
<feature type="binding site" evidence="13">
    <location>
        <position position="253"/>
    </location>
    <ligand>
        <name>NADPH</name>
        <dbReference type="ChEBI" id="CHEBI:57783"/>
    </ligand>
</feature>
<evidence type="ECO:0000256" key="15">
    <source>
        <dbReference type="PIRSR" id="PIRSR000114-2"/>
    </source>
</evidence>
<evidence type="ECO:0000256" key="5">
    <source>
        <dbReference type="ARBA" id="ARBA00023027"/>
    </source>
</evidence>
<feature type="binding site" evidence="15">
    <location>
        <position position="106"/>
    </location>
    <ligand>
        <name>substrate</name>
    </ligand>
</feature>
<evidence type="ECO:0000256" key="7">
    <source>
        <dbReference type="ARBA" id="ARBA00023209"/>
    </source>
</evidence>
<feature type="binding site" evidence="13">
    <location>
        <position position="189"/>
    </location>
    <ligand>
        <name>sn-glycerol 3-phosphate</name>
        <dbReference type="ChEBI" id="CHEBI:57597"/>
    </ligand>
</feature>
<evidence type="ECO:0000256" key="10">
    <source>
        <dbReference type="ARBA" id="ARBA00066687"/>
    </source>
</evidence>
<evidence type="ECO:0000256" key="14">
    <source>
        <dbReference type="PIRSR" id="PIRSR000114-1"/>
    </source>
</evidence>
<comment type="caution">
    <text evidence="20">The sequence shown here is derived from an EMBL/GenBank/DDBJ whole genome shotgun (WGS) entry which is preliminary data.</text>
</comment>
<dbReference type="PRINTS" id="PR00077">
    <property type="entry name" value="GPDHDRGNASE"/>
</dbReference>
<feature type="domain" description="Glycerol-3-phosphate dehydrogenase NAD-dependent N-terminal" evidence="18">
    <location>
        <begin position="3"/>
        <end position="158"/>
    </location>
</feature>
<comment type="pathway">
    <text evidence="13">Membrane lipid metabolism; glycerophospholipid metabolism.</text>
</comment>
<evidence type="ECO:0000256" key="11">
    <source>
        <dbReference type="ARBA" id="ARBA00069372"/>
    </source>
</evidence>
<dbReference type="GO" id="GO:0047952">
    <property type="term" value="F:glycerol-3-phosphate dehydrogenase [NAD(P)+] activity"/>
    <property type="evidence" value="ECO:0007669"/>
    <property type="project" value="UniProtKB-UniRule"/>
</dbReference>
<dbReference type="GO" id="GO:0005829">
    <property type="term" value="C:cytosol"/>
    <property type="evidence" value="ECO:0007669"/>
    <property type="project" value="TreeGrafter"/>
</dbReference>
<proteinExistence type="inferred from homology"/>
<feature type="binding site" evidence="13">
    <location>
        <position position="253"/>
    </location>
    <ligand>
        <name>sn-glycerol 3-phosphate</name>
        <dbReference type="ChEBI" id="CHEBI:57597"/>
    </ligand>
</feature>
<feature type="binding site" evidence="16">
    <location>
        <begin position="8"/>
        <end position="13"/>
    </location>
    <ligand>
        <name>NAD(+)</name>
        <dbReference type="ChEBI" id="CHEBI:57540"/>
    </ligand>
</feature>
<dbReference type="GO" id="GO:0046168">
    <property type="term" value="P:glycerol-3-phosphate catabolic process"/>
    <property type="evidence" value="ECO:0007669"/>
    <property type="project" value="InterPro"/>
</dbReference>
<comment type="catalytic activity">
    <reaction evidence="13">
        <text>sn-glycerol 3-phosphate + NAD(+) = dihydroxyacetone phosphate + NADH + H(+)</text>
        <dbReference type="Rhea" id="RHEA:11092"/>
        <dbReference type="ChEBI" id="CHEBI:15378"/>
        <dbReference type="ChEBI" id="CHEBI:57540"/>
        <dbReference type="ChEBI" id="CHEBI:57597"/>
        <dbReference type="ChEBI" id="CHEBI:57642"/>
        <dbReference type="ChEBI" id="CHEBI:57945"/>
        <dbReference type="EC" id="1.1.1.94"/>
    </reaction>
</comment>
<keyword evidence="6 13" id="KW-0443">Lipid metabolism</keyword>
<dbReference type="PANTHER" id="PTHR11728:SF1">
    <property type="entry name" value="GLYCEROL-3-PHOSPHATE DEHYDROGENASE [NAD(+)] 2, CHLOROPLASTIC"/>
    <property type="match status" value="1"/>
</dbReference>
<dbReference type="FunFam" id="3.40.50.720:FF:000019">
    <property type="entry name" value="Glycerol-3-phosphate dehydrogenase [NAD(P)+]"/>
    <property type="match status" value="1"/>
</dbReference>
<dbReference type="SUPFAM" id="SSF51735">
    <property type="entry name" value="NAD(P)-binding Rossmann-fold domains"/>
    <property type="match status" value="1"/>
</dbReference>
<evidence type="ECO:0000313" key="20">
    <source>
        <dbReference type="EMBL" id="KQC86825.1"/>
    </source>
</evidence>
<feature type="binding site" evidence="16">
    <location>
        <position position="253"/>
    </location>
    <ligand>
        <name>NAD(+)</name>
        <dbReference type="ChEBI" id="CHEBI:57540"/>
    </ligand>
</feature>
<keyword evidence="2 13" id="KW-0444">Lipid biosynthesis</keyword>
<sequence>MSKVSFLGAGSWGTALAIMLANNGHEVTLWSAVESEVEMLQTHREHKDRLPGVKLPESVVVTSNLESACKGFDLIVFSVASPYVRSTAKKASEFIPKGQRIVNVAKGIENDTLMTLRDIICEEMPGMDVSVLSGPSHAEEVSIGMPTTVVVGSTSKETAKYVQKIFMNDRFRVYTSPDITGIELGGSIKNVIALAAGVCDGLGLGDNTKAALITRGITEIARLGVAMGGHMETFCGLSGIGDLIVTCTSTHSRNHNAGVLIGKGMSMDEAMKEVKQVVEGVYSAKAAFALAKKYNVSMPIVEQINEVLFDGVSATDAIQALLTREECHEYQGLTWDADK</sequence>
<evidence type="ECO:0000256" key="1">
    <source>
        <dbReference type="ARBA" id="ARBA00011009"/>
    </source>
</evidence>
<feature type="binding site" evidence="13">
    <location>
        <position position="136"/>
    </location>
    <ligand>
        <name>sn-glycerol 3-phosphate</name>
        <dbReference type="ChEBI" id="CHEBI:57597"/>
    </ligand>
</feature>
<keyword evidence="13" id="KW-0963">Cytoplasm</keyword>
<dbReference type="PIRSF" id="PIRSF000114">
    <property type="entry name" value="Glycerol-3-P_dh"/>
    <property type="match status" value="1"/>
</dbReference>
<dbReference type="RefSeq" id="WP_055942823.1">
    <property type="nucleotide sequence ID" value="NZ_JAQDCV010000004.1"/>
</dbReference>
<feature type="binding site" evidence="13">
    <location>
        <position position="138"/>
    </location>
    <ligand>
        <name>NADPH</name>
        <dbReference type="ChEBI" id="CHEBI:57783"/>
    </ligand>
</feature>
<keyword evidence="3 13" id="KW-0521">NADP</keyword>
<evidence type="ECO:0000256" key="9">
    <source>
        <dbReference type="ARBA" id="ARBA00052716"/>
    </source>
</evidence>
<dbReference type="Gene3D" id="1.10.1040.10">
    <property type="entry name" value="N-(1-d-carboxylethyl)-l-norvaline Dehydrogenase, domain 2"/>
    <property type="match status" value="1"/>
</dbReference>
<feature type="binding site" evidence="13">
    <location>
        <position position="11"/>
    </location>
    <ligand>
        <name>NADPH</name>
        <dbReference type="ChEBI" id="CHEBI:57783"/>
    </ligand>
</feature>
<feature type="binding site" evidence="13">
    <location>
        <position position="134"/>
    </location>
    <ligand>
        <name>sn-glycerol 3-phosphate</name>
        <dbReference type="ChEBI" id="CHEBI:57597"/>
    </ligand>
</feature>
<comment type="catalytic activity">
    <reaction evidence="9">
        <text>sn-glycerol 3-phosphate + NADP(+) = dihydroxyacetone phosphate + NADPH + H(+)</text>
        <dbReference type="Rhea" id="RHEA:11096"/>
        <dbReference type="ChEBI" id="CHEBI:15378"/>
        <dbReference type="ChEBI" id="CHEBI:57597"/>
        <dbReference type="ChEBI" id="CHEBI:57642"/>
        <dbReference type="ChEBI" id="CHEBI:57783"/>
        <dbReference type="ChEBI" id="CHEBI:58349"/>
        <dbReference type="EC" id="1.1.1.94"/>
    </reaction>
    <physiologicalReaction direction="right-to-left" evidence="9">
        <dbReference type="Rhea" id="RHEA:11098"/>
    </physiologicalReaction>
</comment>
<dbReference type="NCBIfam" id="NF000941">
    <property type="entry name" value="PRK00094.1-3"/>
    <property type="match status" value="1"/>
</dbReference>
<feature type="binding site" evidence="13">
    <location>
        <position position="252"/>
    </location>
    <ligand>
        <name>sn-glycerol 3-phosphate</name>
        <dbReference type="ChEBI" id="CHEBI:57597"/>
    </ligand>
</feature>
<evidence type="ECO:0000256" key="4">
    <source>
        <dbReference type="ARBA" id="ARBA00023002"/>
    </source>
</evidence>
<keyword evidence="5 13" id="KW-0520">NAD</keyword>
<keyword evidence="8 13" id="KW-1208">Phospholipid metabolism</keyword>
<dbReference type="GO" id="GO:0008654">
    <property type="term" value="P:phospholipid biosynthetic process"/>
    <property type="evidence" value="ECO:0007669"/>
    <property type="project" value="UniProtKB-KW"/>
</dbReference>
<evidence type="ECO:0000256" key="12">
    <source>
        <dbReference type="ARBA" id="ARBA00080511"/>
    </source>
</evidence>
<evidence type="ECO:0000256" key="17">
    <source>
        <dbReference type="RuleBase" id="RU000437"/>
    </source>
</evidence>
<feature type="binding site" evidence="13">
    <location>
        <position position="106"/>
    </location>
    <ligand>
        <name>sn-glycerol 3-phosphate</name>
        <dbReference type="ChEBI" id="CHEBI:57597"/>
    </ligand>
</feature>
<dbReference type="GO" id="GO:0005975">
    <property type="term" value="P:carbohydrate metabolic process"/>
    <property type="evidence" value="ECO:0007669"/>
    <property type="project" value="InterPro"/>
</dbReference>
<dbReference type="HAMAP" id="MF_00394">
    <property type="entry name" value="NAD_Glyc3P_dehydrog"/>
    <property type="match status" value="1"/>
</dbReference>
<dbReference type="InterPro" id="IPR008927">
    <property type="entry name" value="6-PGluconate_DH-like_C_sf"/>
</dbReference>
<dbReference type="Pfam" id="PF01210">
    <property type="entry name" value="NAD_Gly3P_dh_N"/>
    <property type="match status" value="1"/>
</dbReference>
<evidence type="ECO:0000259" key="18">
    <source>
        <dbReference type="Pfam" id="PF01210"/>
    </source>
</evidence>
<accession>A0AAW3JWC5</accession>
<feature type="binding site" evidence="15">
    <location>
        <begin position="253"/>
        <end position="254"/>
    </location>
    <ligand>
        <name>substrate</name>
    </ligand>
</feature>
<feature type="active site" description="Proton acceptor" evidence="13 14">
    <location>
        <position position="189"/>
    </location>
</feature>
<dbReference type="PANTHER" id="PTHR11728">
    <property type="entry name" value="GLYCEROL-3-PHOSPHATE DEHYDROGENASE"/>
    <property type="match status" value="1"/>
</dbReference>
<dbReference type="Pfam" id="PF07479">
    <property type="entry name" value="NAD_Gly3P_dh_C"/>
    <property type="match status" value="1"/>
</dbReference>
<evidence type="ECO:0000313" key="21">
    <source>
        <dbReference type="Proteomes" id="UP000050833"/>
    </source>
</evidence>
<feature type="binding site" evidence="13">
    <location>
        <position position="242"/>
    </location>
    <ligand>
        <name>sn-glycerol 3-phosphate</name>
        <dbReference type="ChEBI" id="CHEBI:57597"/>
    </ligand>
</feature>
<dbReference type="EC" id="1.1.1.94" evidence="10 13"/>
<dbReference type="Proteomes" id="UP000050833">
    <property type="component" value="Unassembled WGS sequence"/>
</dbReference>
<evidence type="ECO:0000256" key="3">
    <source>
        <dbReference type="ARBA" id="ARBA00022857"/>
    </source>
</evidence>
<feature type="binding site" evidence="13">
    <location>
        <position position="12"/>
    </location>
    <ligand>
        <name>NADPH</name>
        <dbReference type="ChEBI" id="CHEBI:57783"/>
    </ligand>
</feature>
<dbReference type="AlphaFoldDB" id="A0AAW3JWC5"/>
<dbReference type="InterPro" id="IPR006109">
    <property type="entry name" value="G3P_DH_NAD-dep_C"/>
</dbReference>
<dbReference type="EMBL" id="LLKB01000001">
    <property type="protein sequence ID" value="KQC86825.1"/>
    <property type="molecule type" value="Genomic_DNA"/>
</dbReference>
<dbReference type="FunFam" id="1.10.1040.10:FF:000001">
    <property type="entry name" value="Glycerol-3-phosphate dehydrogenase [NAD(P)+]"/>
    <property type="match status" value="1"/>
</dbReference>